<evidence type="ECO:0000313" key="4">
    <source>
        <dbReference type="Proteomes" id="UP000604117"/>
    </source>
</evidence>
<feature type="signal peptide" evidence="2">
    <location>
        <begin position="1"/>
        <end position="16"/>
    </location>
</feature>
<dbReference type="RefSeq" id="WP_203716507.1">
    <property type="nucleotide sequence ID" value="NZ_BONE01000046.1"/>
</dbReference>
<dbReference type="EMBL" id="BONE01000046">
    <property type="protein sequence ID" value="GIF75652.1"/>
    <property type="molecule type" value="Genomic_DNA"/>
</dbReference>
<feature type="chain" id="PRO_5046769665" evidence="2">
    <location>
        <begin position="17"/>
        <end position="326"/>
    </location>
</feature>
<reference evidence="3 4" key="1">
    <citation type="submission" date="2021-01" db="EMBL/GenBank/DDBJ databases">
        <title>Whole genome shotgun sequence of Asanoa siamensis NBRC 107932.</title>
        <authorList>
            <person name="Komaki H."/>
            <person name="Tamura T."/>
        </authorList>
    </citation>
    <scope>NUCLEOTIDE SEQUENCE [LARGE SCALE GENOMIC DNA]</scope>
    <source>
        <strain evidence="3 4">NBRC 107932</strain>
    </source>
</reference>
<evidence type="ECO:0000313" key="3">
    <source>
        <dbReference type="EMBL" id="GIF75652.1"/>
    </source>
</evidence>
<keyword evidence="2" id="KW-0732">Signal</keyword>
<keyword evidence="4" id="KW-1185">Reference proteome</keyword>
<name>A0ABQ4CXT8_9ACTN</name>
<organism evidence="3 4">
    <name type="scientific">Asanoa siamensis</name>
    <dbReference type="NCBI Taxonomy" id="926357"/>
    <lineage>
        <taxon>Bacteria</taxon>
        <taxon>Bacillati</taxon>
        <taxon>Actinomycetota</taxon>
        <taxon>Actinomycetes</taxon>
        <taxon>Micromonosporales</taxon>
        <taxon>Micromonosporaceae</taxon>
        <taxon>Asanoa</taxon>
    </lineage>
</organism>
<feature type="region of interest" description="Disordered" evidence="1">
    <location>
        <begin position="305"/>
        <end position="326"/>
    </location>
</feature>
<protein>
    <submittedName>
        <fullName evidence="3">Uncharacterized protein</fullName>
    </submittedName>
</protein>
<evidence type="ECO:0000256" key="2">
    <source>
        <dbReference type="SAM" id="SignalP"/>
    </source>
</evidence>
<evidence type="ECO:0000256" key="1">
    <source>
        <dbReference type="SAM" id="MobiDB-lite"/>
    </source>
</evidence>
<dbReference type="Proteomes" id="UP000604117">
    <property type="component" value="Unassembled WGS sequence"/>
</dbReference>
<gene>
    <name evidence="3" type="ORF">Asi02nite_51700</name>
</gene>
<accession>A0ABQ4CXT8</accession>
<proteinExistence type="predicted"/>
<sequence length="326" mass="35490">MTGATAAASIAGPALAAPAAPAVAEYDGWWQVPPGLLTRAQLAELEFPRQPTQVAGRVWMDDFRGRRVRLLVDLYRPQTCLPTTASAAQLRAAAARATGRVYECAKCGCRPERSLAGEPLCQVCRHIQRLRGQQEEARRAQRHAAECVAEALAEPRAVILHAVRNGAPPTPSGRARPPLSARIRAVDAANGRALLDVTVSLVSPRARLRDPNAVPAADVTEEVIAVLGGRTLIYWSDDTWVLRQAVRHDWPQREYAHQGPRLVAVQNWSTSWRAQLTTKGERIPAWHPGTPDRLWLHLTRIAATVTAPAETNDPRGPGPTVGEVPE</sequence>
<comment type="caution">
    <text evidence="3">The sequence shown here is derived from an EMBL/GenBank/DDBJ whole genome shotgun (WGS) entry which is preliminary data.</text>
</comment>